<dbReference type="OrthoDB" id="1140688at2"/>
<dbReference type="RefSeq" id="WP_079720288.1">
    <property type="nucleotide sequence ID" value="NZ_FUYY01000002.1"/>
</dbReference>
<accession>A0A1T5BXS1</accession>
<protein>
    <recommendedName>
        <fullName evidence="3">Lipoprotein</fullName>
    </recommendedName>
</protein>
<dbReference type="Proteomes" id="UP000190230">
    <property type="component" value="Unassembled WGS sequence"/>
</dbReference>
<dbReference type="AlphaFoldDB" id="A0A1T5BXS1"/>
<evidence type="ECO:0008006" key="3">
    <source>
        <dbReference type="Google" id="ProtNLM"/>
    </source>
</evidence>
<proteinExistence type="predicted"/>
<dbReference type="PROSITE" id="PS51257">
    <property type="entry name" value="PROKAR_LIPOPROTEIN"/>
    <property type="match status" value="1"/>
</dbReference>
<gene>
    <name evidence="1" type="ORF">SAMN05660776_1571</name>
</gene>
<dbReference type="EMBL" id="FUYY01000002">
    <property type="protein sequence ID" value="SKB51793.1"/>
    <property type="molecule type" value="Genomic_DNA"/>
</dbReference>
<evidence type="ECO:0000313" key="2">
    <source>
        <dbReference type="Proteomes" id="UP000190230"/>
    </source>
</evidence>
<name>A0A1T5BXS1_9FLAO</name>
<organism evidence="1 2">
    <name type="scientific">Salegentibacter holothuriorum</name>
    <dbReference type="NCBI Taxonomy" id="241145"/>
    <lineage>
        <taxon>Bacteria</taxon>
        <taxon>Pseudomonadati</taxon>
        <taxon>Bacteroidota</taxon>
        <taxon>Flavobacteriia</taxon>
        <taxon>Flavobacteriales</taxon>
        <taxon>Flavobacteriaceae</taxon>
        <taxon>Salegentibacter</taxon>
    </lineage>
</organism>
<reference evidence="2" key="1">
    <citation type="submission" date="2017-02" db="EMBL/GenBank/DDBJ databases">
        <authorList>
            <person name="Varghese N."/>
            <person name="Submissions S."/>
        </authorList>
    </citation>
    <scope>NUCLEOTIDE SEQUENCE [LARGE SCALE GENOMIC DNA]</scope>
    <source>
        <strain evidence="2">DSM 23405</strain>
    </source>
</reference>
<evidence type="ECO:0000313" key="1">
    <source>
        <dbReference type="EMBL" id="SKB51793.1"/>
    </source>
</evidence>
<dbReference type="STRING" id="241145.SAMN05660776_1571"/>
<keyword evidence="2" id="KW-1185">Reference proteome</keyword>
<sequence length="152" mass="18217">MKNKILVFILFVIVIGCKNQEDLLIQEEWILFSRINFNQENYSSDTLFFNKNDRVLSLRFAKDGKLRVRENDQMPKGVYFWSEGMYENEIVLDETEAYPYYEILELNSKTLKWREFASPYSKEKIIDTYKHPDDPIWNESKGEATKYIIKGF</sequence>